<evidence type="ECO:0000313" key="5">
    <source>
        <dbReference type="Ensembl" id="ENSCABP00000005746.1"/>
    </source>
</evidence>
<reference evidence="5" key="1">
    <citation type="submission" date="2025-08" db="UniProtKB">
        <authorList>
            <consortium name="Ensembl"/>
        </authorList>
    </citation>
    <scope>IDENTIFICATION</scope>
</reference>
<dbReference type="InterPro" id="IPR005819">
    <property type="entry name" value="H1/H5"/>
</dbReference>
<evidence type="ECO:0000256" key="2">
    <source>
        <dbReference type="RuleBase" id="RU003894"/>
    </source>
</evidence>
<dbReference type="AlphaFoldDB" id="A0A8C0GK08"/>
<feature type="compositionally biased region" description="Polar residues" evidence="3">
    <location>
        <begin position="36"/>
        <end position="71"/>
    </location>
</feature>
<comment type="similarity">
    <text evidence="2">Belongs to the histone H1/H5 family.</text>
</comment>
<proteinExistence type="inferred from homology"/>
<dbReference type="OMA" id="THENPQQ"/>
<dbReference type="GO" id="GO:0003677">
    <property type="term" value="F:DNA binding"/>
    <property type="evidence" value="ECO:0007669"/>
    <property type="project" value="UniProtKB-KW"/>
</dbReference>
<reference evidence="5" key="2">
    <citation type="submission" date="2025-09" db="UniProtKB">
        <authorList>
            <consortium name="Ensembl"/>
        </authorList>
    </citation>
    <scope>IDENTIFICATION</scope>
</reference>
<evidence type="ECO:0000256" key="1">
    <source>
        <dbReference type="ARBA" id="ARBA00023125"/>
    </source>
</evidence>
<sequence length="247" mass="25897">MDDAKNPSEVLPLDSATPASGNPDPEASGSADIGSANPTAETHENPQQPEASGSSLPKKTKPSGSLISKPSSLPGPSLAKLSKPPSQGLSKLILEAVATSKKRTGLSLQALKTIIVATGYDMAKKKTHFKRVLLSLVTKGLLQKLKGTGASGSFGISKEMAKKMSTGHKKKKAPKKRQRRKPGRKRRAGAEGSSQGARAIYSSTAMNTRWHFNSPTARLGLWHPGGMKGGNESETHLIAAGERGGMT</sequence>
<evidence type="ECO:0000256" key="3">
    <source>
        <dbReference type="SAM" id="MobiDB-lite"/>
    </source>
</evidence>
<keyword evidence="2" id="KW-0539">Nucleus</keyword>
<dbReference type="GO" id="GO:0005634">
    <property type="term" value="C:nucleus"/>
    <property type="evidence" value="ECO:0007669"/>
    <property type="project" value="UniProtKB-SubCell"/>
</dbReference>
<dbReference type="Gene3D" id="1.10.10.10">
    <property type="entry name" value="Winged helix-like DNA-binding domain superfamily/Winged helix DNA-binding domain"/>
    <property type="match status" value="1"/>
</dbReference>
<dbReference type="Ensembl" id="ENSCABT00000006247.1">
    <property type="protein sequence ID" value="ENSCABP00000005746.1"/>
    <property type="gene ID" value="ENSCABG00000004319.1"/>
</dbReference>
<feature type="region of interest" description="Disordered" evidence="3">
    <location>
        <begin position="223"/>
        <end position="247"/>
    </location>
</feature>
<accession>A0A8C0GK08</accession>
<dbReference type="InterPro" id="IPR036390">
    <property type="entry name" value="WH_DNA-bd_sf"/>
</dbReference>
<feature type="region of interest" description="Disordered" evidence="3">
    <location>
        <begin position="162"/>
        <end position="198"/>
    </location>
</feature>
<dbReference type="InterPro" id="IPR036388">
    <property type="entry name" value="WH-like_DNA-bd_sf"/>
</dbReference>
<dbReference type="Proteomes" id="UP000694404">
    <property type="component" value="Unplaced"/>
</dbReference>
<dbReference type="GO" id="GO:0006334">
    <property type="term" value="P:nucleosome assembly"/>
    <property type="evidence" value="ECO:0007669"/>
    <property type="project" value="InterPro"/>
</dbReference>
<keyword evidence="6" id="KW-1185">Reference proteome</keyword>
<protein>
    <recommendedName>
        <fullName evidence="4">H15 domain-containing protein</fullName>
    </recommendedName>
</protein>
<dbReference type="SUPFAM" id="SSF46785">
    <property type="entry name" value="Winged helix' DNA-binding domain"/>
    <property type="match status" value="1"/>
</dbReference>
<dbReference type="InterPro" id="IPR005818">
    <property type="entry name" value="Histone_H1/H5_H15"/>
</dbReference>
<dbReference type="GO" id="GO:0030527">
    <property type="term" value="F:structural constituent of chromatin"/>
    <property type="evidence" value="ECO:0007669"/>
    <property type="project" value="InterPro"/>
</dbReference>
<feature type="compositionally biased region" description="Basic residues" evidence="3">
    <location>
        <begin position="165"/>
        <end position="187"/>
    </location>
</feature>
<dbReference type="PROSITE" id="PS51504">
    <property type="entry name" value="H15"/>
    <property type="match status" value="1"/>
</dbReference>
<name>A0A8C0GK08_CHEAB</name>
<organism evidence="5 6">
    <name type="scientific">Chelonoidis abingdonii</name>
    <name type="common">Abingdon island giant tortoise</name>
    <name type="synonym">Testudo abingdonii</name>
    <dbReference type="NCBI Taxonomy" id="106734"/>
    <lineage>
        <taxon>Eukaryota</taxon>
        <taxon>Metazoa</taxon>
        <taxon>Chordata</taxon>
        <taxon>Craniata</taxon>
        <taxon>Vertebrata</taxon>
        <taxon>Euteleostomi</taxon>
        <taxon>Archelosauria</taxon>
        <taxon>Testudinata</taxon>
        <taxon>Testudines</taxon>
        <taxon>Cryptodira</taxon>
        <taxon>Durocryptodira</taxon>
        <taxon>Testudinoidea</taxon>
        <taxon>Testudinidae</taxon>
        <taxon>Chelonoidis</taxon>
    </lineage>
</organism>
<dbReference type="GeneTree" id="ENSGT00730000113862"/>
<feature type="region of interest" description="Disordered" evidence="3">
    <location>
        <begin position="1"/>
        <end position="85"/>
    </location>
</feature>
<keyword evidence="2" id="KW-0158">Chromosome</keyword>
<dbReference type="GO" id="GO:0000786">
    <property type="term" value="C:nucleosome"/>
    <property type="evidence" value="ECO:0007669"/>
    <property type="project" value="InterPro"/>
</dbReference>
<dbReference type="CDD" id="cd00073">
    <property type="entry name" value="H15"/>
    <property type="match status" value="1"/>
</dbReference>
<evidence type="ECO:0000313" key="6">
    <source>
        <dbReference type="Proteomes" id="UP000694404"/>
    </source>
</evidence>
<dbReference type="Pfam" id="PF00538">
    <property type="entry name" value="Linker_histone"/>
    <property type="match status" value="1"/>
</dbReference>
<comment type="subcellular location">
    <subcellularLocation>
        <location evidence="2">Nucleus</location>
    </subcellularLocation>
</comment>
<dbReference type="SMART" id="SM00526">
    <property type="entry name" value="H15"/>
    <property type="match status" value="1"/>
</dbReference>
<feature type="domain" description="H15" evidence="4">
    <location>
        <begin position="82"/>
        <end position="158"/>
    </location>
</feature>
<keyword evidence="1 2" id="KW-0238">DNA-binding</keyword>
<evidence type="ECO:0000259" key="4">
    <source>
        <dbReference type="PROSITE" id="PS51504"/>
    </source>
</evidence>
<dbReference type="PRINTS" id="PR00624">
    <property type="entry name" value="HISTONEH5"/>
</dbReference>